<evidence type="ECO:0000313" key="2">
    <source>
        <dbReference type="EMBL" id="MED6149873.1"/>
    </source>
</evidence>
<name>A0ABU6TPK9_9FABA</name>
<accession>A0ABU6TPK9</accession>
<keyword evidence="3" id="KW-1185">Reference proteome</keyword>
<dbReference type="Gene3D" id="1.10.8.430">
    <property type="entry name" value="Helical domain of apoptotic protease-activating factors"/>
    <property type="match status" value="1"/>
</dbReference>
<dbReference type="EMBL" id="JASCZI010091308">
    <property type="protein sequence ID" value="MED6149873.1"/>
    <property type="molecule type" value="Genomic_DNA"/>
</dbReference>
<dbReference type="InterPro" id="IPR035897">
    <property type="entry name" value="Toll_tir_struct_dom_sf"/>
</dbReference>
<dbReference type="InterPro" id="IPR044974">
    <property type="entry name" value="Disease_R_plants"/>
</dbReference>
<dbReference type="InterPro" id="IPR000157">
    <property type="entry name" value="TIR_dom"/>
</dbReference>
<sequence>MASSSSDQGATPSLHFKYDVFLSFRGYTRLKFTDALYHALIKARIETFRDSEGLRIGEKLEGALAEAIERSRMSILVLCDQYPTSRWCLDELDKIMECSGNGEKRPVLPIYFHVAKSDVQYQKNSYEAAMENQEKGRYSHRVGTWRSALSEIGKIYGQPVSEDTPWGKAIDNIVEEVTKRLPPLPLYIDHPLGLDSELEEAKTCLKLGSHDTCFMLGIHGEGDELSKFAAELYNRIRPHFVSASFLSNISEKTTASGGGLEDLQKTLLSEMREKIKQDIGSTFRGSYEIKRRLGCKTVLLVLDDVDNIQQLNSLAGGIDWFGPGSRIIVTTKYEHVLDEHVSNNGVEIKKHYINKGSSSAVKEEIVVELKEDFENVINQLKDEGSPENVVSIVGMVGSGKTTLARKVYNSDEARVSFPCRAWATISQKPMLIAVFRELLKSLKVPKTEYENSSEEELEEKVRKCLNGKRYLVVLDDVWDTDNSWRALRGCFPTNNKKGSMILLTTRDHRVANVWQSKNPHLMVSLMNKEESWELFRKEVFYRTVCPPELERIGRSIAESCNGLPLLIKTTAGIVAKRKKLKEEWEEFKKLLPYWSIAEDKEGK</sequence>
<evidence type="ECO:0000313" key="3">
    <source>
        <dbReference type="Proteomes" id="UP001341840"/>
    </source>
</evidence>
<dbReference type="Gene3D" id="3.40.50.300">
    <property type="entry name" value="P-loop containing nucleotide triphosphate hydrolases"/>
    <property type="match status" value="2"/>
</dbReference>
<dbReference type="PRINTS" id="PR00364">
    <property type="entry name" value="DISEASERSIST"/>
</dbReference>
<dbReference type="Pfam" id="PF00931">
    <property type="entry name" value="NB-ARC"/>
    <property type="match status" value="1"/>
</dbReference>
<dbReference type="PANTHER" id="PTHR11017">
    <property type="entry name" value="LEUCINE-RICH REPEAT-CONTAINING PROTEIN"/>
    <property type="match status" value="1"/>
</dbReference>
<dbReference type="PANTHER" id="PTHR11017:SF252">
    <property type="entry name" value="RESISTANCE PROTEIN (TIR-NBS-LRR CLASS), PUTATIVE-RELATED"/>
    <property type="match status" value="1"/>
</dbReference>
<dbReference type="InterPro" id="IPR042197">
    <property type="entry name" value="Apaf_helical"/>
</dbReference>
<evidence type="ECO:0000259" key="1">
    <source>
        <dbReference type="PROSITE" id="PS50104"/>
    </source>
</evidence>
<gene>
    <name evidence="2" type="ORF">PIB30_066817</name>
</gene>
<reference evidence="2 3" key="1">
    <citation type="journal article" date="2023" name="Plants (Basel)">
        <title>Bridging the Gap: Combining Genomics and Transcriptomics Approaches to Understand Stylosanthes scabra, an Orphan Legume from the Brazilian Caatinga.</title>
        <authorList>
            <person name="Ferreira-Neto J.R.C."/>
            <person name="da Silva M.D."/>
            <person name="Binneck E."/>
            <person name="de Melo N.F."/>
            <person name="da Silva R.H."/>
            <person name="de Melo A.L.T.M."/>
            <person name="Pandolfi V."/>
            <person name="Bustamante F.O."/>
            <person name="Brasileiro-Vidal A.C."/>
            <person name="Benko-Iseppon A.M."/>
        </authorList>
    </citation>
    <scope>NUCLEOTIDE SEQUENCE [LARGE SCALE GENOMIC DNA]</scope>
    <source>
        <tissue evidence="2">Leaves</tissue>
    </source>
</reference>
<dbReference type="SMART" id="SM00255">
    <property type="entry name" value="TIR"/>
    <property type="match status" value="1"/>
</dbReference>
<proteinExistence type="predicted"/>
<feature type="domain" description="TIR" evidence="1">
    <location>
        <begin position="16"/>
        <end position="181"/>
    </location>
</feature>
<dbReference type="Gene3D" id="3.40.50.10140">
    <property type="entry name" value="Toll/interleukin-1 receptor homology (TIR) domain"/>
    <property type="match status" value="1"/>
</dbReference>
<protein>
    <recommendedName>
        <fullName evidence="1">TIR domain-containing protein</fullName>
    </recommendedName>
</protein>
<dbReference type="SUPFAM" id="SSF52200">
    <property type="entry name" value="Toll/Interleukin receptor TIR domain"/>
    <property type="match status" value="1"/>
</dbReference>
<organism evidence="2 3">
    <name type="scientific">Stylosanthes scabra</name>
    <dbReference type="NCBI Taxonomy" id="79078"/>
    <lineage>
        <taxon>Eukaryota</taxon>
        <taxon>Viridiplantae</taxon>
        <taxon>Streptophyta</taxon>
        <taxon>Embryophyta</taxon>
        <taxon>Tracheophyta</taxon>
        <taxon>Spermatophyta</taxon>
        <taxon>Magnoliopsida</taxon>
        <taxon>eudicotyledons</taxon>
        <taxon>Gunneridae</taxon>
        <taxon>Pentapetalae</taxon>
        <taxon>rosids</taxon>
        <taxon>fabids</taxon>
        <taxon>Fabales</taxon>
        <taxon>Fabaceae</taxon>
        <taxon>Papilionoideae</taxon>
        <taxon>50 kb inversion clade</taxon>
        <taxon>dalbergioids sensu lato</taxon>
        <taxon>Dalbergieae</taxon>
        <taxon>Pterocarpus clade</taxon>
        <taxon>Stylosanthes</taxon>
    </lineage>
</organism>
<dbReference type="Pfam" id="PF01582">
    <property type="entry name" value="TIR"/>
    <property type="match status" value="1"/>
</dbReference>
<dbReference type="Proteomes" id="UP001341840">
    <property type="component" value="Unassembled WGS sequence"/>
</dbReference>
<dbReference type="SUPFAM" id="SSF52540">
    <property type="entry name" value="P-loop containing nucleoside triphosphate hydrolases"/>
    <property type="match status" value="2"/>
</dbReference>
<dbReference type="InterPro" id="IPR002182">
    <property type="entry name" value="NB-ARC"/>
</dbReference>
<dbReference type="InterPro" id="IPR027417">
    <property type="entry name" value="P-loop_NTPase"/>
</dbReference>
<dbReference type="PROSITE" id="PS50104">
    <property type="entry name" value="TIR"/>
    <property type="match status" value="1"/>
</dbReference>
<comment type="caution">
    <text evidence="2">The sequence shown here is derived from an EMBL/GenBank/DDBJ whole genome shotgun (WGS) entry which is preliminary data.</text>
</comment>